<dbReference type="InterPro" id="IPR051784">
    <property type="entry name" value="Nod_factor_ABC_transporter"/>
</dbReference>
<keyword evidence="8" id="KW-1185">Reference proteome</keyword>
<proteinExistence type="inferred from homology"/>
<keyword evidence="4 5" id="KW-0472">Membrane</keyword>
<dbReference type="EMBL" id="CP000478">
    <property type="protein sequence ID" value="ABK16365.1"/>
    <property type="molecule type" value="Genomic_DNA"/>
</dbReference>
<evidence type="ECO:0000256" key="5">
    <source>
        <dbReference type="RuleBase" id="RU361157"/>
    </source>
</evidence>
<keyword evidence="2 5" id="KW-0812">Transmembrane</keyword>
<dbReference type="PRINTS" id="PR00164">
    <property type="entry name" value="ABC2TRNSPORT"/>
</dbReference>
<name>A0LG13_SYNFM</name>
<dbReference type="GO" id="GO:0043190">
    <property type="term" value="C:ATP-binding cassette (ABC) transporter complex"/>
    <property type="evidence" value="ECO:0007669"/>
    <property type="project" value="InterPro"/>
</dbReference>
<reference evidence="7 8" key="1">
    <citation type="submission" date="2006-10" db="EMBL/GenBank/DDBJ databases">
        <title>Complete sequence of Syntrophobacter fumaroxidans MPOB.</title>
        <authorList>
            <consortium name="US DOE Joint Genome Institute"/>
            <person name="Copeland A."/>
            <person name="Lucas S."/>
            <person name="Lapidus A."/>
            <person name="Barry K."/>
            <person name="Detter J.C."/>
            <person name="Glavina del Rio T."/>
            <person name="Hammon N."/>
            <person name="Israni S."/>
            <person name="Pitluck S."/>
            <person name="Goltsman E.G."/>
            <person name="Martinez M."/>
            <person name="Schmutz J."/>
            <person name="Larimer F."/>
            <person name="Land M."/>
            <person name="Hauser L."/>
            <person name="Kyrpides N."/>
            <person name="Kim E."/>
            <person name="Boone D.R."/>
            <person name="Brockman F."/>
            <person name="Culley D."/>
            <person name="Ferry J."/>
            <person name="Gunsalus R."/>
            <person name="McInerney M.J."/>
            <person name="Morrison M."/>
            <person name="Plugge C."/>
            <person name="Rohlin L."/>
            <person name="Scholten J."/>
            <person name="Sieber J."/>
            <person name="Stams A.J.M."/>
            <person name="Worm P."/>
            <person name="Henstra A.M."/>
            <person name="Richardson P."/>
        </authorList>
    </citation>
    <scope>NUCLEOTIDE SEQUENCE [LARGE SCALE GENOMIC DNA]</scope>
    <source>
        <strain evidence="8">DSM 10017 / MPOB</strain>
    </source>
</reference>
<dbReference type="InterPro" id="IPR000412">
    <property type="entry name" value="ABC_2_transport"/>
</dbReference>
<dbReference type="OrthoDB" id="9788252at2"/>
<feature type="transmembrane region" description="Helical" evidence="5">
    <location>
        <begin position="236"/>
        <end position="256"/>
    </location>
</feature>
<accession>A0LG13</accession>
<feature type="transmembrane region" description="Helical" evidence="5">
    <location>
        <begin position="118"/>
        <end position="142"/>
    </location>
</feature>
<organism evidence="7 8">
    <name type="scientific">Syntrophobacter fumaroxidans (strain DSM 10017 / MPOB)</name>
    <dbReference type="NCBI Taxonomy" id="335543"/>
    <lineage>
        <taxon>Bacteria</taxon>
        <taxon>Pseudomonadati</taxon>
        <taxon>Thermodesulfobacteriota</taxon>
        <taxon>Syntrophobacteria</taxon>
        <taxon>Syntrophobacterales</taxon>
        <taxon>Syntrophobacteraceae</taxon>
        <taxon>Syntrophobacter</taxon>
    </lineage>
</organism>
<comment type="similarity">
    <text evidence="5">Belongs to the ABC-2 integral membrane protein family.</text>
</comment>
<gene>
    <name evidence="7" type="ordered locus">Sfum_0666</name>
</gene>
<dbReference type="InParanoid" id="A0LG13"/>
<sequence>MRIGRFDVSRRFIRVWHRNLIVYRKIWLVNFLTPLLEPLLYLAAFGIGLSALIGSVRVEGMELSYVVFITPSLLAITMMYNAFFENTYTSFVRMYYQKTFDAMLATPLSLDEVITGEIMWGATKSLIATVIMLGVVSAFGLVRYPEGLLVIPLSFLGGIAFGAIGMVFTGVIPSIDMFNLPIFLFISPMFLFSGTFFPMEGLPGWAQKLALLFPLTHLVQATRWLCLGVFRVEILWGLAYLVACCLVFFPLALIVMKRRLIH</sequence>
<keyword evidence="5" id="KW-1003">Cell membrane</keyword>
<dbReference type="PROSITE" id="PS51012">
    <property type="entry name" value="ABC_TM2"/>
    <property type="match status" value="1"/>
</dbReference>
<dbReference type="KEGG" id="sfu:Sfum_0666"/>
<evidence type="ECO:0000256" key="3">
    <source>
        <dbReference type="ARBA" id="ARBA00022989"/>
    </source>
</evidence>
<dbReference type="HOGENOM" id="CLU_039483_3_1_7"/>
<dbReference type="Proteomes" id="UP000001784">
    <property type="component" value="Chromosome"/>
</dbReference>
<keyword evidence="3 5" id="KW-1133">Transmembrane helix</keyword>
<comment type="caution">
    <text evidence="5">Lacks conserved residue(s) required for the propagation of feature annotation.</text>
</comment>
<dbReference type="PIRSF" id="PIRSF006648">
    <property type="entry name" value="DrrB"/>
    <property type="match status" value="1"/>
</dbReference>
<dbReference type="eggNOG" id="COG0842">
    <property type="taxonomic scope" value="Bacteria"/>
</dbReference>
<feature type="transmembrane region" description="Helical" evidence="5">
    <location>
        <begin position="63"/>
        <end position="84"/>
    </location>
</feature>
<evidence type="ECO:0000256" key="4">
    <source>
        <dbReference type="ARBA" id="ARBA00023136"/>
    </source>
</evidence>
<feature type="transmembrane region" description="Helical" evidence="5">
    <location>
        <begin position="149"/>
        <end position="172"/>
    </location>
</feature>
<dbReference type="PANTHER" id="PTHR43229:SF2">
    <property type="entry name" value="NODULATION PROTEIN J"/>
    <property type="match status" value="1"/>
</dbReference>
<dbReference type="GO" id="GO:0140359">
    <property type="term" value="F:ABC-type transporter activity"/>
    <property type="evidence" value="ECO:0007669"/>
    <property type="project" value="InterPro"/>
</dbReference>
<feature type="transmembrane region" description="Helical" evidence="5">
    <location>
        <begin position="178"/>
        <end position="197"/>
    </location>
</feature>
<protein>
    <recommendedName>
        <fullName evidence="5">Transport permease protein</fullName>
    </recommendedName>
</protein>
<dbReference type="STRING" id="335543.Sfum_0666"/>
<dbReference type="InterPro" id="IPR047817">
    <property type="entry name" value="ABC2_TM_bact-type"/>
</dbReference>
<keyword evidence="5" id="KW-0813">Transport</keyword>
<evidence type="ECO:0000313" key="7">
    <source>
        <dbReference type="EMBL" id="ABK16365.1"/>
    </source>
</evidence>
<dbReference type="RefSeq" id="WP_011697538.1">
    <property type="nucleotide sequence ID" value="NC_008554.1"/>
</dbReference>
<dbReference type="InterPro" id="IPR013525">
    <property type="entry name" value="ABC2_TM"/>
</dbReference>
<evidence type="ECO:0000313" key="8">
    <source>
        <dbReference type="Proteomes" id="UP000001784"/>
    </source>
</evidence>
<dbReference type="PANTHER" id="PTHR43229">
    <property type="entry name" value="NODULATION PROTEIN J"/>
    <property type="match status" value="1"/>
</dbReference>
<evidence type="ECO:0000256" key="1">
    <source>
        <dbReference type="ARBA" id="ARBA00004141"/>
    </source>
</evidence>
<comment type="subcellular location">
    <subcellularLocation>
        <location evidence="5">Cell membrane</location>
        <topology evidence="5">Multi-pass membrane protein</topology>
    </subcellularLocation>
    <subcellularLocation>
        <location evidence="1">Membrane</location>
        <topology evidence="1">Multi-pass membrane protein</topology>
    </subcellularLocation>
</comment>
<dbReference type="AlphaFoldDB" id="A0LG13"/>
<feature type="domain" description="ABC transmembrane type-2" evidence="6">
    <location>
        <begin position="29"/>
        <end position="259"/>
    </location>
</feature>
<evidence type="ECO:0000256" key="2">
    <source>
        <dbReference type="ARBA" id="ARBA00022692"/>
    </source>
</evidence>
<dbReference type="Pfam" id="PF01061">
    <property type="entry name" value="ABC2_membrane"/>
    <property type="match status" value="1"/>
</dbReference>
<evidence type="ECO:0000259" key="6">
    <source>
        <dbReference type="PROSITE" id="PS51012"/>
    </source>
</evidence>